<dbReference type="InterPro" id="IPR012338">
    <property type="entry name" value="Beta-lactam/transpept-like"/>
</dbReference>
<keyword evidence="3" id="KW-0645">Protease</keyword>
<dbReference type="SUPFAM" id="SSF56601">
    <property type="entry name" value="beta-lactamase/transpeptidase-like"/>
    <property type="match status" value="1"/>
</dbReference>
<keyword evidence="3" id="KW-0121">Carboxypeptidase</keyword>
<dbReference type="PANTHER" id="PTHR30023:SF0">
    <property type="entry name" value="PENICILLIN-SENSITIVE CARBOXYPEPTIDASE A"/>
    <property type="match status" value="1"/>
</dbReference>
<reference evidence="4" key="1">
    <citation type="journal article" date="2019" name="Int. J. Syst. Evol. Microbiol.">
        <title>The Global Catalogue of Microorganisms (GCM) 10K type strain sequencing project: providing services to taxonomists for standard genome sequencing and annotation.</title>
        <authorList>
            <consortium name="The Broad Institute Genomics Platform"/>
            <consortium name="The Broad Institute Genome Sequencing Center for Infectious Disease"/>
            <person name="Wu L."/>
            <person name="Ma J."/>
        </authorList>
    </citation>
    <scope>NUCLEOTIDE SEQUENCE [LARGE SCALE GENOMIC DNA]</scope>
    <source>
        <strain evidence="4">CECT 8472</strain>
    </source>
</reference>
<evidence type="ECO:0000256" key="2">
    <source>
        <dbReference type="ARBA" id="ARBA00022801"/>
    </source>
</evidence>
<dbReference type="PRINTS" id="PR00922">
    <property type="entry name" value="DADACBPTASE3"/>
</dbReference>
<name>A0ABV8UK72_9PROT</name>
<keyword evidence="4" id="KW-1185">Reference proteome</keyword>
<dbReference type="EMBL" id="JBHSCW010000003">
    <property type="protein sequence ID" value="MFC4351198.1"/>
    <property type="molecule type" value="Genomic_DNA"/>
</dbReference>
<dbReference type="Gene3D" id="3.40.710.10">
    <property type="entry name" value="DD-peptidase/beta-lactamase superfamily"/>
    <property type="match status" value="1"/>
</dbReference>
<evidence type="ECO:0000313" key="4">
    <source>
        <dbReference type="Proteomes" id="UP001595799"/>
    </source>
</evidence>
<dbReference type="EC" id="3.4.16.4" evidence="3"/>
<dbReference type="GO" id="GO:0009002">
    <property type="term" value="F:serine-type D-Ala-D-Ala carboxypeptidase activity"/>
    <property type="evidence" value="ECO:0007669"/>
    <property type="project" value="UniProtKB-EC"/>
</dbReference>
<comment type="caution">
    <text evidence="3">The sequence shown here is derived from an EMBL/GenBank/DDBJ whole genome shotgun (WGS) entry which is preliminary data.</text>
</comment>
<organism evidence="3 4">
    <name type="scientific">Fodinicurvata halophila</name>
    <dbReference type="NCBI Taxonomy" id="1419723"/>
    <lineage>
        <taxon>Bacteria</taxon>
        <taxon>Pseudomonadati</taxon>
        <taxon>Pseudomonadota</taxon>
        <taxon>Alphaproteobacteria</taxon>
        <taxon>Rhodospirillales</taxon>
        <taxon>Rhodovibrionaceae</taxon>
        <taxon>Fodinicurvata</taxon>
    </lineage>
</organism>
<keyword evidence="2 3" id="KW-0378">Hydrolase</keyword>
<accession>A0ABV8UK72</accession>
<dbReference type="NCBIfam" id="TIGR00666">
    <property type="entry name" value="PBP4"/>
    <property type="match status" value="1"/>
</dbReference>
<gene>
    <name evidence="3" type="primary">dacB</name>
    <name evidence="3" type="ORF">ACFOW6_06525</name>
</gene>
<dbReference type="Pfam" id="PF02113">
    <property type="entry name" value="Peptidase_S13"/>
    <property type="match status" value="1"/>
</dbReference>
<evidence type="ECO:0000256" key="1">
    <source>
        <dbReference type="ARBA" id="ARBA00006096"/>
    </source>
</evidence>
<evidence type="ECO:0000313" key="3">
    <source>
        <dbReference type="EMBL" id="MFC4351198.1"/>
    </source>
</evidence>
<comment type="similarity">
    <text evidence="1">Belongs to the peptidase S13 family.</text>
</comment>
<dbReference type="Gene3D" id="3.50.80.20">
    <property type="entry name" value="D-Ala-D-Ala carboxypeptidase C, peptidase S13"/>
    <property type="match status" value="1"/>
</dbReference>
<dbReference type="Proteomes" id="UP001595799">
    <property type="component" value="Unassembled WGS sequence"/>
</dbReference>
<dbReference type="InterPro" id="IPR000667">
    <property type="entry name" value="Peptidase_S13"/>
</dbReference>
<protein>
    <submittedName>
        <fullName evidence="3">D-alanyl-D-alanine carboxypeptidase/D-alanyl-D-alanine-endopeptidase</fullName>
        <ecNumber evidence="3">3.4.16.4</ecNumber>
    </submittedName>
</protein>
<dbReference type="RefSeq" id="WP_382421537.1">
    <property type="nucleotide sequence ID" value="NZ_JBHSCW010000003.1"/>
</dbReference>
<proteinExistence type="inferred from homology"/>
<dbReference type="PANTHER" id="PTHR30023">
    <property type="entry name" value="D-ALANYL-D-ALANINE CARBOXYPEPTIDASE"/>
    <property type="match status" value="1"/>
</dbReference>
<sequence length="492" mass="53715">MFSREIFRTVFGAICVLLLFDPARAENLPALSSLQEQGASVSGAVVDLEEERLLAELSPGRPLIPASITKLYTAALALETWGPDHRFETRIMSSTPLTKGSVQDLIFLGGGDPALTDEDLWKMARALSRTGLKRVQRDLVINNSRFGDVACNVRDRCEAERSSRNAYDAPLSSAGSNYASWSVAVERDAQQSGRVLTRLYPYELPEVAVQGRIESGPGSTLSARRSTVAQGRDVIELSGSLPHGRDGRMLYRSAGDAEMQTGHMLRAFLRHEGISVEGSIRTSRTPPENAVQLVNHRGDSLGRQLAAMMRYSNNYMADILLLNLHAEAGGQVPFSVDRAALDLQDYARRIAAADNDPLPQAPDSLLLRDGSGLDPDNRLSASALTSLLHYLYEERPDVFPAFLNSLSVPAYSSGSSLRNQDSDWLYRISGKTGGLSEPVSVTTLAGYLRFKDGGWGAFAFLVNGAPGQPLPRQAVFEAMRRDLSRYWQGAQP</sequence>